<dbReference type="SUPFAM" id="SSF54518">
    <property type="entry name" value="Tubby C-terminal domain-like"/>
    <property type="match status" value="1"/>
</dbReference>
<comment type="caution">
    <text evidence="2">The sequence shown here is derived from an EMBL/GenBank/DDBJ whole genome shotgun (WGS) entry which is preliminary data.</text>
</comment>
<keyword evidence="3" id="KW-1185">Reference proteome</keyword>
<dbReference type="Proteomes" id="UP000283530">
    <property type="component" value="Unassembled WGS sequence"/>
</dbReference>
<evidence type="ECO:0000256" key="1">
    <source>
        <dbReference type="ARBA" id="ARBA00005437"/>
    </source>
</evidence>
<dbReference type="PANTHER" id="PTHR31087:SF22">
    <property type="entry name" value="PROTEIN LURP-ONE-RELATED 8"/>
    <property type="match status" value="1"/>
</dbReference>
<dbReference type="OrthoDB" id="748129at2759"/>
<comment type="similarity">
    <text evidence="1">Belongs to the LOR family.</text>
</comment>
<gene>
    <name evidence="2" type="ORF">CKAN_00767000</name>
</gene>
<reference evidence="2 3" key="1">
    <citation type="journal article" date="2019" name="Nat. Plants">
        <title>Stout camphor tree genome fills gaps in understanding of flowering plant genome evolution.</title>
        <authorList>
            <person name="Chaw S.M."/>
            <person name="Liu Y.C."/>
            <person name="Wu Y.W."/>
            <person name="Wang H.Y."/>
            <person name="Lin C.I."/>
            <person name="Wu C.S."/>
            <person name="Ke H.M."/>
            <person name="Chang L.Y."/>
            <person name="Hsu C.Y."/>
            <person name="Yang H.T."/>
            <person name="Sudianto E."/>
            <person name="Hsu M.H."/>
            <person name="Wu K.P."/>
            <person name="Wang L.N."/>
            <person name="Leebens-Mack J.H."/>
            <person name="Tsai I.J."/>
        </authorList>
    </citation>
    <scope>NUCLEOTIDE SEQUENCE [LARGE SCALE GENOMIC DNA]</scope>
    <source>
        <strain evidence="3">cv. Chaw 1501</strain>
        <tissue evidence="2">Young leaves</tissue>
    </source>
</reference>
<evidence type="ECO:0000313" key="3">
    <source>
        <dbReference type="Proteomes" id="UP000283530"/>
    </source>
</evidence>
<dbReference type="InterPro" id="IPR007612">
    <property type="entry name" value="LOR"/>
</dbReference>
<dbReference type="Pfam" id="PF04525">
    <property type="entry name" value="LOR"/>
    <property type="match status" value="1"/>
</dbReference>
<proteinExistence type="inferred from homology"/>
<dbReference type="Gene3D" id="2.40.160.200">
    <property type="entry name" value="LURP1-related"/>
    <property type="match status" value="1"/>
</dbReference>
<protein>
    <submittedName>
        <fullName evidence="2">Protein LURP-one-related 8</fullName>
    </submittedName>
</protein>
<name>A0A3S4NME6_9MAGN</name>
<accession>A0A3S4NME6</accession>
<dbReference type="InterPro" id="IPR025659">
    <property type="entry name" value="Tubby-like_C"/>
</dbReference>
<evidence type="ECO:0000313" key="2">
    <source>
        <dbReference type="EMBL" id="RWR79110.1"/>
    </source>
</evidence>
<dbReference type="AlphaFoldDB" id="A0A3S4NME6"/>
<dbReference type="InterPro" id="IPR038595">
    <property type="entry name" value="LOR_sf"/>
</dbReference>
<dbReference type="EMBL" id="QPKB01000003">
    <property type="protein sequence ID" value="RWR79110.1"/>
    <property type="molecule type" value="Genomic_DNA"/>
</dbReference>
<organism evidence="2 3">
    <name type="scientific">Cinnamomum micranthum f. kanehirae</name>
    <dbReference type="NCBI Taxonomy" id="337451"/>
    <lineage>
        <taxon>Eukaryota</taxon>
        <taxon>Viridiplantae</taxon>
        <taxon>Streptophyta</taxon>
        <taxon>Embryophyta</taxon>
        <taxon>Tracheophyta</taxon>
        <taxon>Spermatophyta</taxon>
        <taxon>Magnoliopsida</taxon>
        <taxon>Magnoliidae</taxon>
        <taxon>Laurales</taxon>
        <taxon>Lauraceae</taxon>
        <taxon>Cinnamomum</taxon>
    </lineage>
</organism>
<sequence>MAFQPSKSFITKQPPRMLGKEVGWLPIFLWALSSTWAINISSCPCDFPTTQKDLIAISHTHTNYHRPEGGFPLHGKPPKGMTKVYPNIASEVQRLDSGRCEPEVLTVWKKSLLFNCTGFTVFDAKGNLVYRVDNYVAGNKGEIVLMDAAGKPLLTIRRKVI</sequence>
<dbReference type="PANTHER" id="PTHR31087">
    <property type="match status" value="1"/>
</dbReference>